<feature type="signal peptide" evidence="2">
    <location>
        <begin position="1"/>
        <end position="27"/>
    </location>
</feature>
<dbReference type="PROSITE" id="PS50914">
    <property type="entry name" value="BON"/>
    <property type="match status" value="1"/>
</dbReference>
<dbReference type="AlphaFoldDB" id="A0A1T4SDV1"/>
<dbReference type="OrthoDB" id="8910395at2"/>
<dbReference type="PANTHER" id="PTHR34606">
    <property type="entry name" value="BON DOMAIN-CONTAINING PROTEIN"/>
    <property type="match status" value="1"/>
</dbReference>
<reference evidence="4 5" key="1">
    <citation type="submission" date="2017-02" db="EMBL/GenBank/DDBJ databases">
        <authorList>
            <person name="Peterson S.W."/>
        </authorList>
    </citation>
    <scope>NUCLEOTIDE SEQUENCE [LARGE SCALE GENOMIC DNA]</scope>
    <source>
        <strain evidence="4 5">DSM 21749</strain>
    </source>
</reference>
<accession>A0A1T4SDV1</accession>
<organism evidence="4 5">
    <name type="scientific">Lysobacter spongiicola DSM 21749</name>
    <dbReference type="NCBI Taxonomy" id="1122188"/>
    <lineage>
        <taxon>Bacteria</taxon>
        <taxon>Pseudomonadati</taxon>
        <taxon>Pseudomonadota</taxon>
        <taxon>Gammaproteobacteria</taxon>
        <taxon>Lysobacterales</taxon>
        <taxon>Lysobacteraceae</taxon>
        <taxon>Novilysobacter</taxon>
    </lineage>
</organism>
<evidence type="ECO:0000259" key="3">
    <source>
        <dbReference type="PROSITE" id="PS50914"/>
    </source>
</evidence>
<proteinExistence type="predicted"/>
<evidence type="ECO:0000313" key="4">
    <source>
        <dbReference type="EMBL" id="SKA26041.1"/>
    </source>
</evidence>
<feature type="domain" description="BON" evidence="3">
    <location>
        <begin position="74"/>
        <end position="143"/>
    </location>
</feature>
<name>A0A1T4SDV1_9GAMM</name>
<dbReference type="SMART" id="SM00749">
    <property type="entry name" value="BON"/>
    <property type="match status" value="1"/>
</dbReference>
<protein>
    <submittedName>
        <fullName evidence="4">Hyperosmotically inducible protein</fullName>
    </submittedName>
</protein>
<dbReference type="PANTHER" id="PTHR34606:SF15">
    <property type="entry name" value="BON DOMAIN-CONTAINING PROTEIN"/>
    <property type="match status" value="1"/>
</dbReference>
<dbReference type="InterPro" id="IPR051686">
    <property type="entry name" value="Lipoprotein_DolP"/>
</dbReference>
<dbReference type="RefSeq" id="WP_078759277.1">
    <property type="nucleotide sequence ID" value="NZ_FUXP01000016.1"/>
</dbReference>
<sequence length="144" mass="15280">MNDSLNIPRSLLAAVIATTFAAAPAIAQPNDPEKRPDDPVQAANQAEVTDRGYVDSRADAAVDPDELDSDQPLDDTWITTKVKTALMADEDVGSLEIDVDTVNGVVHLSGEVDDPSEAREAVATARDIEGVRDVNTARLAIASR</sequence>
<keyword evidence="2" id="KW-0732">Signal</keyword>
<dbReference type="EMBL" id="FUXP01000016">
    <property type="protein sequence ID" value="SKA26041.1"/>
    <property type="molecule type" value="Genomic_DNA"/>
</dbReference>
<evidence type="ECO:0000313" key="5">
    <source>
        <dbReference type="Proteomes" id="UP000190061"/>
    </source>
</evidence>
<dbReference type="STRING" id="1122188.SAMN02745674_02748"/>
<keyword evidence="5" id="KW-1185">Reference proteome</keyword>
<evidence type="ECO:0000256" key="2">
    <source>
        <dbReference type="SAM" id="SignalP"/>
    </source>
</evidence>
<dbReference type="Proteomes" id="UP000190061">
    <property type="component" value="Unassembled WGS sequence"/>
</dbReference>
<evidence type="ECO:0000256" key="1">
    <source>
        <dbReference type="SAM" id="MobiDB-lite"/>
    </source>
</evidence>
<feature type="region of interest" description="Disordered" evidence="1">
    <location>
        <begin position="23"/>
        <end position="55"/>
    </location>
</feature>
<feature type="chain" id="PRO_5012910866" evidence="2">
    <location>
        <begin position="28"/>
        <end position="144"/>
    </location>
</feature>
<dbReference type="Pfam" id="PF04972">
    <property type="entry name" value="BON"/>
    <property type="match status" value="1"/>
</dbReference>
<dbReference type="InterPro" id="IPR014004">
    <property type="entry name" value="Transpt-assoc_nodulatn_dom_bac"/>
</dbReference>
<gene>
    <name evidence="4" type="ORF">SAMN02745674_02748</name>
</gene>
<dbReference type="Gene3D" id="3.30.1340.30">
    <property type="match status" value="1"/>
</dbReference>
<dbReference type="InterPro" id="IPR007055">
    <property type="entry name" value="BON_dom"/>
</dbReference>